<dbReference type="Pfam" id="PF00437">
    <property type="entry name" value="T2SSE"/>
    <property type="match status" value="1"/>
</dbReference>
<evidence type="ECO:0000256" key="3">
    <source>
        <dbReference type="ARBA" id="ARBA00022840"/>
    </source>
</evidence>
<keyword evidence="2" id="KW-0547">Nucleotide-binding</keyword>
<dbReference type="GO" id="GO:0005886">
    <property type="term" value="C:plasma membrane"/>
    <property type="evidence" value="ECO:0007669"/>
    <property type="project" value="TreeGrafter"/>
</dbReference>
<dbReference type="PANTHER" id="PTHR30258:SF1">
    <property type="entry name" value="PROTEIN TRANSPORT PROTEIN HOFB HOMOLOG"/>
    <property type="match status" value="1"/>
</dbReference>
<keyword evidence="3" id="KW-0067">ATP-binding</keyword>
<sequence length="552" mass="61900">MPFQEEKQKEFLTKVRREEEEGRAKLLAKKTDFPYLNLSFIPIESDALILIPKEKSEAAQAAIINREAKILHLAILNPDDKETQALIAELQKEGYAIKVFVVSPTSLTKAFSEYPPPRETKEITGLVKISNERLTKFQKEISSINDLKKIAEKVFSSKATDIVEAVLAGALILKASDVHFEPEKETVRIRMRLDGVLENLVFMPLLIYNLILNRIKLLSGLKLNIRETAQDGRFSIISGKSAIEIRTSVLPGAYGENIVMRVLDPSIIKLNLENLGIREDDLKIIERELSKPTGMILTTGPTGSGKTTTLYAFIRKILTSDIKIITIEDPIEYHIEGISQTQVEPDKGYTFENGLRSIVRQDPDVILVGEIRDFETAEIAMHAALTGHLVFSTLHTNDAVGAIPRLIDLGVKPPVIAPAINLLMAQRLLRKVCQKCAEKRKITKNELDNFRKILKNLPSRVKLESELNEESVVLEARGCKECHNGYLGRVAVMELFEITDEVEKLILKSPAEAELREAAKHAEMVSMAQDAVIKILRRMTTVEETERILGSL</sequence>
<dbReference type="GO" id="GO:0016887">
    <property type="term" value="F:ATP hydrolysis activity"/>
    <property type="evidence" value="ECO:0007669"/>
    <property type="project" value="TreeGrafter"/>
</dbReference>
<comment type="similarity">
    <text evidence="1">Belongs to the GSP E family.</text>
</comment>
<dbReference type="PANTHER" id="PTHR30258">
    <property type="entry name" value="TYPE II SECRETION SYSTEM PROTEIN GSPE-RELATED"/>
    <property type="match status" value="1"/>
</dbReference>
<feature type="domain" description="Bacterial type II secretion system protein E" evidence="4">
    <location>
        <begin position="359"/>
        <end position="373"/>
    </location>
</feature>
<dbReference type="InterPro" id="IPR003593">
    <property type="entry name" value="AAA+_ATPase"/>
</dbReference>
<dbReference type="SUPFAM" id="SSF52540">
    <property type="entry name" value="P-loop containing nucleoside triphosphate hydrolases"/>
    <property type="match status" value="1"/>
</dbReference>
<dbReference type="SMART" id="SM00382">
    <property type="entry name" value="AAA"/>
    <property type="match status" value="1"/>
</dbReference>
<evidence type="ECO:0000313" key="6">
    <source>
        <dbReference type="Proteomes" id="UP000033986"/>
    </source>
</evidence>
<dbReference type="PATRIC" id="fig|1618615.3.peg.116"/>
<dbReference type="EMBL" id="LCDB01000004">
    <property type="protein sequence ID" value="KKS44692.1"/>
    <property type="molecule type" value="Genomic_DNA"/>
</dbReference>
<evidence type="ECO:0000259" key="4">
    <source>
        <dbReference type="PROSITE" id="PS00662"/>
    </source>
</evidence>
<protein>
    <recommendedName>
        <fullName evidence="4">Bacterial type II secretion system protein E domain-containing protein</fullName>
    </recommendedName>
</protein>
<dbReference type="GO" id="GO:0005524">
    <property type="term" value="F:ATP binding"/>
    <property type="evidence" value="ECO:0007669"/>
    <property type="project" value="UniProtKB-KW"/>
</dbReference>
<dbReference type="CDD" id="cd01129">
    <property type="entry name" value="PulE-GspE-like"/>
    <property type="match status" value="1"/>
</dbReference>
<dbReference type="InterPro" id="IPR007831">
    <property type="entry name" value="T2SS_GspE_N"/>
</dbReference>
<organism evidence="5 6">
    <name type="scientific">Candidatus Azambacteria bacterium GW2011_GWB1_42_17</name>
    <dbReference type="NCBI Taxonomy" id="1618615"/>
    <lineage>
        <taxon>Bacteria</taxon>
        <taxon>Candidatus Azamiibacteriota</taxon>
    </lineage>
</organism>
<comment type="caution">
    <text evidence="5">The sequence shown here is derived from an EMBL/GenBank/DDBJ whole genome shotgun (WGS) entry which is preliminary data.</text>
</comment>
<evidence type="ECO:0000256" key="1">
    <source>
        <dbReference type="ARBA" id="ARBA00006611"/>
    </source>
</evidence>
<proteinExistence type="inferred from homology"/>
<gene>
    <name evidence="5" type="ORF">UV07_C0004G0001</name>
</gene>
<evidence type="ECO:0000313" key="5">
    <source>
        <dbReference type="EMBL" id="KKS44692.1"/>
    </source>
</evidence>
<dbReference type="PROSITE" id="PS00662">
    <property type="entry name" value="T2SP_E"/>
    <property type="match status" value="1"/>
</dbReference>
<evidence type="ECO:0000256" key="2">
    <source>
        <dbReference type="ARBA" id="ARBA00022741"/>
    </source>
</evidence>
<accession>A0A0G0Z7J3</accession>
<dbReference type="Proteomes" id="UP000033986">
    <property type="component" value="Unassembled WGS sequence"/>
</dbReference>
<name>A0A0G0Z7J3_9BACT</name>
<dbReference type="Pfam" id="PF05157">
    <property type="entry name" value="MshEN"/>
    <property type="match status" value="1"/>
</dbReference>
<dbReference type="InterPro" id="IPR027417">
    <property type="entry name" value="P-loop_NTPase"/>
</dbReference>
<dbReference type="InterPro" id="IPR001482">
    <property type="entry name" value="T2SS/T4SS_dom"/>
</dbReference>
<dbReference type="InterPro" id="IPR037257">
    <property type="entry name" value="T2SS_E_N_sf"/>
</dbReference>
<dbReference type="AlphaFoldDB" id="A0A0G0Z7J3"/>
<dbReference type="Gene3D" id="3.30.450.90">
    <property type="match status" value="1"/>
</dbReference>
<dbReference type="Gene3D" id="3.40.50.300">
    <property type="entry name" value="P-loop containing nucleotide triphosphate hydrolases"/>
    <property type="match status" value="1"/>
</dbReference>
<reference evidence="5 6" key="1">
    <citation type="journal article" date="2015" name="Nature">
        <title>rRNA introns, odd ribosomes, and small enigmatic genomes across a large radiation of phyla.</title>
        <authorList>
            <person name="Brown C.T."/>
            <person name="Hug L.A."/>
            <person name="Thomas B.C."/>
            <person name="Sharon I."/>
            <person name="Castelle C.J."/>
            <person name="Singh A."/>
            <person name="Wilkins M.J."/>
            <person name="Williams K.H."/>
            <person name="Banfield J.F."/>
        </authorList>
    </citation>
    <scope>NUCLEOTIDE SEQUENCE [LARGE SCALE GENOMIC DNA]</scope>
</reference>
<dbReference type="SUPFAM" id="SSF160246">
    <property type="entry name" value="EspE N-terminal domain-like"/>
    <property type="match status" value="1"/>
</dbReference>